<feature type="region of interest" description="Disordered" evidence="1">
    <location>
        <begin position="1437"/>
        <end position="1456"/>
    </location>
</feature>
<accession>A0ABQ0FT36</accession>
<feature type="compositionally biased region" description="Basic and acidic residues" evidence="1">
    <location>
        <begin position="471"/>
        <end position="487"/>
    </location>
</feature>
<feature type="compositionally biased region" description="Polar residues" evidence="1">
    <location>
        <begin position="1248"/>
        <end position="1264"/>
    </location>
</feature>
<feature type="region of interest" description="Disordered" evidence="1">
    <location>
        <begin position="1475"/>
        <end position="1508"/>
    </location>
</feature>
<feature type="compositionally biased region" description="Polar residues" evidence="1">
    <location>
        <begin position="1348"/>
        <end position="1358"/>
    </location>
</feature>
<organism evidence="2 3">
    <name type="scientific">Apodemus speciosus</name>
    <name type="common">Large Japanese field mouse</name>
    <dbReference type="NCBI Taxonomy" id="105296"/>
    <lineage>
        <taxon>Eukaryota</taxon>
        <taxon>Metazoa</taxon>
        <taxon>Chordata</taxon>
        <taxon>Craniata</taxon>
        <taxon>Vertebrata</taxon>
        <taxon>Euteleostomi</taxon>
        <taxon>Mammalia</taxon>
        <taxon>Eutheria</taxon>
        <taxon>Euarchontoglires</taxon>
        <taxon>Glires</taxon>
        <taxon>Rodentia</taxon>
        <taxon>Myomorpha</taxon>
        <taxon>Muroidea</taxon>
        <taxon>Muridae</taxon>
        <taxon>Murinae</taxon>
        <taxon>Apodemus</taxon>
    </lineage>
</organism>
<dbReference type="Pfam" id="PF15090">
    <property type="entry name" value="DUF4553"/>
    <property type="match status" value="1"/>
</dbReference>
<feature type="region of interest" description="Disordered" evidence="1">
    <location>
        <begin position="1683"/>
        <end position="1724"/>
    </location>
</feature>
<keyword evidence="3" id="KW-1185">Reference proteome</keyword>
<feature type="compositionally biased region" description="Basic and acidic residues" evidence="1">
    <location>
        <begin position="976"/>
        <end position="994"/>
    </location>
</feature>
<feature type="compositionally biased region" description="Polar residues" evidence="1">
    <location>
        <begin position="459"/>
        <end position="470"/>
    </location>
</feature>
<sequence>MGFESILEGLFGPALLKDLSLFKECEPESISDWAFDENCLFCCLRRHKVKGHLVGLDEPASGAGQEALLKQEHAKITRLQKQAEEFLNAVFYRKDSPWVSDPNIPLVAREIMQRMIQQFAAEYTSKNSSTQDPSQPNSTKNQSLPKASPVTTSPTAATTQNPVLSKLLMADQDSPLDLTVRKSQSEPSEQDGVLDLSTKKSPCASSTSLSHSPGCSSTQGNGRPGRPSQYRPDGLRSGDGVPPRSLQDGTREGFGHSTSLKVPLARSLQISEELLSRNQLSTAASLGPNISDLPFLAENSAFPKMAHQTKQDGKRDMSHSSPVDLKIPQVRGMDLSWESRTGDQYSYSSLQQYNNANESKTEEKSTEAPAVDSNHQSKSPLEKFMVKLCTHHQKQFIRVLSDLYTESEPGTEDLQPLDPTVMDVSACDSGCAQLSSRENEKDDCLEGSSPASVKLFLDSSGSPSSLNVTEETMKEAPPETDSGDGRDNALSTVQEDSSEFPDAPHNPTGSVDSSTVGGPSTTGPPSPHSPHSSKSLEGQTTGQEQDTNMQPCEDAEDSAPASVQSPAAAEVADENTEEGGSCTVSQRNSFKALSEETWDSGRVENSSSTADKDNAFQCGSESPLHQELETDEQDARPKHENHLHSLGRNKVGYQTYSRDKGHFDHSKGGWLAPSPMPTVHRASNGHPQTKMIPASIKTARKSKRASGLRINDYDNQCDVVYISQPITECHFESQRSILSSRKTARKSTRGYFFNGDCCELPTVRTLARNLCSQEKGSCSPIASEAVVTPKQTLIVPTSKHTVGVQLPTVGVQLPTLDVQLPTVGVQLPTADVQLPTVGVQLPTADVQQLPTVGVQLPTADVELPTVGAQLPTADVELPTVGVQLPTADVQLPTVGAQLPTADVELPTVGVQLPTADVQQLPTVGVQLPTADVELPTVGVQLPTADVELPTVGLQLPTADVQLPTVGEQLLEEDTCDDPRKERTSPEEAIEHQEPEVCLSVSEQDPSSSPRPGEATASSPTCLLPALLPSEGMSDVPEGSSVVSPPTESVLSFHEQDQPPASLQDQPSDPLQGPEEMQAQECHLLLTAGSLSVTSREDSEDLLCQPQSSPETAIRVERSPCSEGESPAVTLDRPLGLELSEHGQSTSTEAETGDSPGETLLLDGSLPLLESSIVTEEHPGEVEGGEVTSRTTGHLEAHDNDVKYSAEHDPNEPNSDSPEENVDKKKKAKKLPEASDRCLRSQLVDASSADRNPGSQGLDSSTTCSDIKVSKNPAVKHSKREGDSGGVTSEGPVMDSLHTDNLEDTEDPGVSEHSSDEETEQGAEGVGIITRQTVKNMLAKEVKREEGGTSPNSDPTTVGQPLPGDNLETHVWSKIDERDAHVPSENIPCKRDPEQVKESPGPSATLDTEAAVSEVDMEDGHRRDDAGLALWSSAGVLASQSGGAAASPQLVTRPKRRPPAYNLRHAHCVGAFNTAKMTSEKQVTPGNPAPKESGASESAEPLDEEDEDSVVEEQPKFVGWCAEEENQELIASFNAHYLRVQKGWIQLEKDAQPAARARSKSDKLKEIWKSKKRSRKGRGSLEVQKFSPVQMLFMTNFKLSNICKWFLETTETRSLVIVKKLNTRLPGDIPLVKHPLQKYPPSTMYPSSLQAERLKKHLKKFPGAIPARNNWKTQKLWAKLRENPDQVEPEAGSDISLGPNSEDSVEEVREGRHSHPPTNLPTPASTRILRKYSNIRGKLRAQRLDSSLGGASEIKQGRKSVCINPLMSPKLALRVGADGFPVNPKRAERSKGRRGKPTPETPLKVEGQNKRKRAEGSGTQDGGDKGPATKASRGLSAKKLAAKDRANQLSRKMTLKENKVRVCRKGPGRSCPSSRKEKENANRRPGHPAASEALTKPSKQRGAREASSKPPKARRRNRKLSSGRGRARPLAKSPENRTAPRKRKLKAKLDSSQGKRRRLEAK</sequence>
<feature type="region of interest" description="Disordered" evidence="1">
    <location>
        <begin position="1092"/>
        <end position="1408"/>
    </location>
</feature>
<evidence type="ECO:0000313" key="3">
    <source>
        <dbReference type="Proteomes" id="UP001623349"/>
    </source>
</evidence>
<feature type="compositionally biased region" description="Polar residues" evidence="1">
    <location>
        <begin position="348"/>
        <end position="358"/>
    </location>
</feature>
<feature type="compositionally biased region" description="Basic and acidic residues" evidence="1">
    <location>
        <begin position="1337"/>
        <end position="1346"/>
    </location>
</feature>
<feature type="compositionally biased region" description="Polar residues" evidence="1">
    <location>
        <begin position="1040"/>
        <end position="1049"/>
    </location>
</feature>
<feature type="compositionally biased region" description="Basic residues" evidence="1">
    <location>
        <begin position="1910"/>
        <end position="1928"/>
    </location>
</feature>
<feature type="compositionally biased region" description="Polar residues" evidence="1">
    <location>
        <begin position="1000"/>
        <end position="1020"/>
    </location>
</feature>
<dbReference type="EMBL" id="BAAFST010000019">
    <property type="protein sequence ID" value="GAB1302413.1"/>
    <property type="molecule type" value="Genomic_DNA"/>
</dbReference>
<feature type="compositionally biased region" description="Polar residues" evidence="1">
    <location>
        <begin position="582"/>
        <end position="591"/>
    </location>
</feature>
<feature type="region of interest" description="Disordered" evidence="1">
    <location>
        <begin position="1775"/>
        <end position="1961"/>
    </location>
</feature>
<feature type="compositionally biased region" description="Acidic residues" evidence="1">
    <location>
        <begin position="1499"/>
        <end position="1508"/>
    </location>
</feature>
<dbReference type="InterPro" id="IPR028104">
    <property type="entry name" value="DUF4553"/>
</dbReference>
<feature type="compositionally biased region" description="Low complexity" evidence="1">
    <location>
        <begin position="507"/>
        <end position="521"/>
    </location>
</feature>
<feature type="compositionally biased region" description="Polar residues" evidence="1">
    <location>
        <begin position="199"/>
        <end position="221"/>
    </location>
</feature>
<protein>
    <submittedName>
        <fullName evidence="2">Ligand-dependent corepressor</fullName>
    </submittedName>
</protein>
<evidence type="ECO:0000256" key="1">
    <source>
        <dbReference type="SAM" id="MobiDB-lite"/>
    </source>
</evidence>
<feature type="compositionally biased region" description="Basic and acidic residues" evidence="1">
    <location>
        <begin position="1192"/>
        <end position="1210"/>
    </location>
</feature>
<feature type="region of interest" description="Disordered" evidence="1">
    <location>
        <begin position="181"/>
        <end position="260"/>
    </location>
</feature>
<feature type="region of interest" description="Disordered" evidence="1">
    <location>
        <begin position="123"/>
        <end position="162"/>
    </location>
</feature>
<feature type="region of interest" description="Disordered" evidence="1">
    <location>
        <begin position="969"/>
        <end position="1080"/>
    </location>
</feature>
<feature type="region of interest" description="Disordered" evidence="1">
    <location>
        <begin position="455"/>
        <end position="641"/>
    </location>
</feature>
<comment type="caution">
    <text evidence="2">The sequence shown here is derived from an EMBL/GenBank/DDBJ whole genome shotgun (WGS) entry which is preliminary data.</text>
</comment>
<feature type="compositionally biased region" description="Basic and acidic residues" evidence="1">
    <location>
        <begin position="1366"/>
        <end position="1396"/>
    </location>
</feature>
<dbReference type="PANTHER" id="PTHR14931:SF2">
    <property type="entry name" value="LIGAND DEPENDENT NUCLEAR RECEPTOR COREPRESSOR"/>
    <property type="match status" value="1"/>
</dbReference>
<dbReference type="PANTHER" id="PTHR14931">
    <property type="entry name" value="GENE 340-RELATED"/>
    <property type="match status" value="1"/>
</dbReference>
<feature type="compositionally biased region" description="Low complexity" evidence="1">
    <location>
        <begin position="1437"/>
        <end position="1446"/>
    </location>
</feature>
<reference evidence="2 3" key="1">
    <citation type="submission" date="2024-08" db="EMBL/GenBank/DDBJ databases">
        <title>The draft genome of Apodemus speciosus.</title>
        <authorList>
            <person name="Nabeshima K."/>
            <person name="Suzuki S."/>
            <person name="Onuma M."/>
        </authorList>
    </citation>
    <scope>NUCLEOTIDE SEQUENCE [LARGE SCALE GENOMIC DNA]</scope>
    <source>
        <strain evidence="2">IB14-021</strain>
    </source>
</reference>
<feature type="compositionally biased region" description="Polar residues" evidence="1">
    <location>
        <begin position="535"/>
        <end position="550"/>
    </location>
</feature>
<feature type="compositionally biased region" description="Basic and acidic residues" evidence="1">
    <location>
        <begin position="624"/>
        <end position="641"/>
    </location>
</feature>
<feature type="region of interest" description="Disordered" evidence="1">
    <location>
        <begin position="304"/>
        <end position="327"/>
    </location>
</feature>
<feature type="compositionally biased region" description="Basic and acidic residues" evidence="1">
    <location>
        <begin position="1229"/>
        <end position="1238"/>
    </location>
</feature>
<name>A0ABQ0FT36_APOSI</name>
<feature type="compositionally biased region" description="Low complexity" evidence="1">
    <location>
        <begin position="558"/>
        <end position="570"/>
    </location>
</feature>
<feature type="compositionally biased region" description="Low complexity" evidence="1">
    <location>
        <begin position="147"/>
        <end position="159"/>
    </location>
</feature>
<feature type="compositionally biased region" description="Low complexity" evidence="1">
    <location>
        <begin position="1159"/>
        <end position="1173"/>
    </location>
</feature>
<evidence type="ECO:0000313" key="2">
    <source>
        <dbReference type="EMBL" id="GAB1302413.1"/>
    </source>
</evidence>
<feature type="compositionally biased region" description="Basic and acidic residues" evidence="1">
    <location>
        <begin position="309"/>
        <end position="318"/>
    </location>
</feature>
<feature type="compositionally biased region" description="Polar residues" evidence="1">
    <location>
        <begin position="124"/>
        <end position="145"/>
    </location>
</feature>
<feature type="compositionally biased region" description="Polar residues" evidence="1">
    <location>
        <begin position="1058"/>
        <end position="1068"/>
    </location>
</feature>
<proteinExistence type="predicted"/>
<feature type="compositionally biased region" description="Acidic residues" evidence="1">
    <location>
        <begin position="1301"/>
        <end position="1320"/>
    </location>
</feature>
<dbReference type="Proteomes" id="UP001623349">
    <property type="component" value="Unassembled WGS sequence"/>
</dbReference>
<feature type="region of interest" description="Disordered" evidence="1">
    <location>
        <begin position="348"/>
        <end position="377"/>
    </location>
</feature>
<gene>
    <name evidence="2" type="ORF">APTSU1_001765200</name>
</gene>
<feature type="compositionally biased region" description="Polar residues" evidence="1">
    <location>
        <begin position="1475"/>
        <end position="1484"/>
    </location>
</feature>